<proteinExistence type="predicted"/>
<keyword evidence="2" id="KW-1185">Reference proteome</keyword>
<accession>A0A8H3W6A8</accession>
<evidence type="ECO:0000313" key="1">
    <source>
        <dbReference type="EMBL" id="KAF0320849.1"/>
    </source>
</evidence>
<dbReference type="EMBL" id="WOWK01000078">
    <property type="protein sequence ID" value="KAF0320849.1"/>
    <property type="molecule type" value="Genomic_DNA"/>
</dbReference>
<gene>
    <name evidence="1" type="ORF">GQ607_011933</name>
</gene>
<protein>
    <submittedName>
        <fullName evidence="1">Uncharacterized protein</fullName>
    </submittedName>
</protein>
<reference evidence="1 2" key="1">
    <citation type="submission" date="2019-12" db="EMBL/GenBank/DDBJ databases">
        <title>A genome sequence resource for the geographically widespread anthracnose pathogen Colletotrichum asianum.</title>
        <authorList>
            <person name="Meng Y."/>
        </authorList>
    </citation>
    <scope>NUCLEOTIDE SEQUENCE [LARGE SCALE GENOMIC DNA]</scope>
    <source>
        <strain evidence="1 2">ICMP 18580</strain>
    </source>
</reference>
<organism evidence="1 2">
    <name type="scientific">Colletotrichum asianum</name>
    <dbReference type="NCBI Taxonomy" id="702518"/>
    <lineage>
        <taxon>Eukaryota</taxon>
        <taxon>Fungi</taxon>
        <taxon>Dikarya</taxon>
        <taxon>Ascomycota</taxon>
        <taxon>Pezizomycotina</taxon>
        <taxon>Sordariomycetes</taxon>
        <taxon>Hypocreomycetidae</taxon>
        <taxon>Glomerellales</taxon>
        <taxon>Glomerellaceae</taxon>
        <taxon>Colletotrichum</taxon>
        <taxon>Colletotrichum gloeosporioides species complex</taxon>
    </lineage>
</organism>
<sequence>MGRNAPGPSGKVSKCYAAGASGWRLLYPYERNICGGALANAATLLQIQPHEVNHSFLPLPPPITLHTAHTTSDGTDRHTNTCTTTLPLDRLTTTSITSLAASSTHTHSSLCDSGPVRSLPTVPPTLALRSIPRSCFSPSHTKTSSRSFSAATQLTQKQTTTVLQVASHLPSLVGTTSLLSLSLLLRALRCTASRRSRHFASLRPRLRPLPSAVPLQPITPAPVPCRCISCLVAI</sequence>
<evidence type="ECO:0000313" key="2">
    <source>
        <dbReference type="Proteomes" id="UP000434172"/>
    </source>
</evidence>
<comment type="caution">
    <text evidence="1">The sequence shown here is derived from an EMBL/GenBank/DDBJ whole genome shotgun (WGS) entry which is preliminary data.</text>
</comment>
<dbReference type="AlphaFoldDB" id="A0A8H3W6A8"/>
<name>A0A8H3W6A8_9PEZI</name>
<dbReference type="Proteomes" id="UP000434172">
    <property type="component" value="Unassembled WGS sequence"/>
</dbReference>